<dbReference type="AlphaFoldDB" id="A0A9Q0KI12"/>
<gene>
    <name evidence="1" type="ORF">NE237_004026</name>
</gene>
<protein>
    <submittedName>
        <fullName evidence="1">Uncharacterized protein</fullName>
    </submittedName>
</protein>
<proteinExistence type="predicted"/>
<dbReference type="Proteomes" id="UP001141806">
    <property type="component" value="Unassembled WGS sequence"/>
</dbReference>
<comment type="caution">
    <text evidence="1">The sequence shown here is derived from an EMBL/GenBank/DDBJ whole genome shotgun (WGS) entry which is preliminary data.</text>
</comment>
<sequence length="254" mass="27206">MDPTKEEGCCEKKLENASVSEMVSEDGCSDPREAQDHVAEDFPLFQLTLCNLNLLIPFPLFRLLLGDLSSEVGNDVEPGILNFCSEGQIPPSGSTVSSTIPSLELATLSNPHELRSAIGQKGASPLPRQQDPALHPLVATNPFSPLSAKEDLLYLCFHASCYYPCTWNYLDSPLPQVSLPLGSPSTNCPAPLAVLPFSSHTSTSHPPVLVNPTPLIPPAFPPLSRAHFLSITLPPCMTSGPDLINPIPPTSSFS</sequence>
<evidence type="ECO:0000313" key="1">
    <source>
        <dbReference type="EMBL" id="KAJ4970927.1"/>
    </source>
</evidence>
<name>A0A9Q0KI12_9MAGN</name>
<accession>A0A9Q0KI12</accession>
<dbReference type="EMBL" id="JAMYWD010000005">
    <property type="protein sequence ID" value="KAJ4970927.1"/>
    <property type="molecule type" value="Genomic_DNA"/>
</dbReference>
<reference evidence="1" key="1">
    <citation type="journal article" date="2023" name="Plant J.">
        <title>The genome of the king protea, Protea cynaroides.</title>
        <authorList>
            <person name="Chang J."/>
            <person name="Duong T.A."/>
            <person name="Schoeman C."/>
            <person name="Ma X."/>
            <person name="Roodt D."/>
            <person name="Barker N."/>
            <person name="Li Z."/>
            <person name="Van de Peer Y."/>
            <person name="Mizrachi E."/>
        </authorList>
    </citation>
    <scope>NUCLEOTIDE SEQUENCE</scope>
    <source>
        <tissue evidence="1">Young leaves</tissue>
    </source>
</reference>
<keyword evidence="2" id="KW-1185">Reference proteome</keyword>
<evidence type="ECO:0000313" key="2">
    <source>
        <dbReference type="Proteomes" id="UP001141806"/>
    </source>
</evidence>
<organism evidence="1 2">
    <name type="scientific">Protea cynaroides</name>
    <dbReference type="NCBI Taxonomy" id="273540"/>
    <lineage>
        <taxon>Eukaryota</taxon>
        <taxon>Viridiplantae</taxon>
        <taxon>Streptophyta</taxon>
        <taxon>Embryophyta</taxon>
        <taxon>Tracheophyta</taxon>
        <taxon>Spermatophyta</taxon>
        <taxon>Magnoliopsida</taxon>
        <taxon>Proteales</taxon>
        <taxon>Proteaceae</taxon>
        <taxon>Protea</taxon>
    </lineage>
</organism>